<sequence length="486" mass="54118">MALLTLKQGSLLPILALIIGLGFGISSLASYYTSREIIRQSIIGTELPLTADVISGEIQKDLVRLVQVSAAMAEEPFVLDWLEQGESNAALISRYLQAIQQRHDTSTAFFASQASQTYYTNGSVQTMEPGDPADHWFYRFEQSGTPWEIVVDAKRLILFINYRVTGSDGSFRGVAGVGLTLERMVGLIDTYQRHYQRNIYFVDAQRRIAMSGQQGGPDGQPRQTALDDIPGLADLNQQLPQLRPGSFAYRSQGEQHFINIRHIPELGWFLMVDKQENGVMAPVRRALWINLMICFSVTATVLFLVSVISRGYLQRIETMATHDALTGRLNRHGFGLIAEHAVVEARRHASSLCVLILDIDHFKRLNDQHGHLAGDSVLRHFAELLARQVRQADLVSRWGGEEFVVLFKDTELDTAASLAERIRAATEAERFEFEGNRLEVTVSIGAARLPPSGALEDVLHDADQALYRAKNGGRNRVCLATTAMQP</sequence>
<comment type="catalytic activity">
    <reaction evidence="4">
        <text>2 GTP = 3',3'-c-di-GMP + 2 diphosphate</text>
        <dbReference type="Rhea" id="RHEA:24898"/>
        <dbReference type="ChEBI" id="CHEBI:33019"/>
        <dbReference type="ChEBI" id="CHEBI:37565"/>
        <dbReference type="ChEBI" id="CHEBI:58805"/>
        <dbReference type="EC" id="2.7.7.65"/>
    </reaction>
</comment>
<dbReference type="InterPro" id="IPR050469">
    <property type="entry name" value="Diguanylate_Cyclase"/>
</dbReference>
<evidence type="ECO:0000259" key="6">
    <source>
        <dbReference type="PROSITE" id="PS50887"/>
    </source>
</evidence>
<reference evidence="7 8" key="1">
    <citation type="journal article" date="2013" name="Genome Announc.">
        <title>Draft Genome of the Nitrogen-Fixing Bacterium Pseudomonas stutzeri Strain KOS6 Isolated from Industrial Hydrocarbon Sludge.</title>
        <authorList>
            <person name="Grigoryeva T.V."/>
            <person name="Laikov A.V."/>
            <person name="Naumova R.P."/>
            <person name="Manolov A.I."/>
            <person name="Larin A.K."/>
            <person name="Karpova I.Y."/>
            <person name="Semashko T.A."/>
            <person name="Alexeev D.G."/>
            <person name="Kostryukova E.S."/>
            <person name="Muller R."/>
            <person name="Govorun V.M."/>
        </authorList>
    </citation>
    <scope>NUCLEOTIDE SEQUENCE [LARGE SCALE GENOMIC DNA]</scope>
    <source>
        <strain evidence="7 8">KOS6</strain>
    </source>
</reference>
<dbReference type="InterPro" id="IPR043128">
    <property type="entry name" value="Rev_trsase/Diguanyl_cyclase"/>
</dbReference>
<dbReference type="RefSeq" id="WP_003296084.1">
    <property type="nucleotide sequence ID" value="NZ_KK020675.1"/>
</dbReference>
<comment type="subcellular location">
    <subcellularLocation>
        <location evidence="2">Cell inner membrane</location>
    </subcellularLocation>
</comment>
<evidence type="ECO:0000313" key="8">
    <source>
        <dbReference type="Proteomes" id="UP000026923"/>
    </source>
</evidence>
<evidence type="ECO:0000256" key="2">
    <source>
        <dbReference type="ARBA" id="ARBA00004533"/>
    </source>
</evidence>
<organism evidence="7 8">
    <name type="scientific">Stutzerimonas stutzeri KOS6</name>
    <dbReference type="NCBI Taxonomy" id="1218352"/>
    <lineage>
        <taxon>Bacteria</taxon>
        <taxon>Pseudomonadati</taxon>
        <taxon>Pseudomonadota</taxon>
        <taxon>Gammaproteobacteria</taxon>
        <taxon>Pseudomonadales</taxon>
        <taxon>Pseudomonadaceae</taxon>
        <taxon>Stutzerimonas</taxon>
    </lineage>
</organism>
<feature type="domain" description="GGDEF" evidence="6">
    <location>
        <begin position="350"/>
        <end position="482"/>
    </location>
</feature>
<dbReference type="FunFam" id="3.30.70.270:FF:000001">
    <property type="entry name" value="Diguanylate cyclase domain protein"/>
    <property type="match status" value="1"/>
</dbReference>
<dbReference type="SUPFAM" id="SSF55073">
    <property type="entry name" value="Nucleotide cyclase"/>
    <property type="match status" value="1"/>
</dbReference>
<dbReference type="Pfam" id="PF00990">
    <property type="entry name" value="GGDEF"/>
    <property type="match status" value="1"/>
</dbReference>
<dbReference type="GO" id="GO:0043709">
    <property type="term" value="P:cell adhesion involved in single-species biofilm formation"/>
    <property type="evidence" value="ECO:0007669"/>
    <property type="project" value="TreeGrafter"/>
</dbReference>
<dbReference type="CDD" id="cd01949">
    <property type="entry name" value="GGDEF"/>
    <property type="match status" value="1"/>
</dbReference>
<dbReference type="Proteomes" id="UP000026923">
    <property type="component" value="Unassembled WGS sequence"/>
</dbReference>
<dbReference type="CDD" id="cd18773">
    <property type="entry name" value="PDC1_HK_sensor"/>
    <property type="match status" value="1"/>
</dbReference>
<evidence type="ECO:0000256" key="3">
    <source>
        <dbReference type="ARBA" id="ARBA00012528"/>
    </source>
</evidence>
<comment type="caution">
    <text evidence="7">The sequence shown here is derived from an EMBL/GenBank/DDBJ whole genome shotgun (WGS) entry which is preliminary data.</text>
</comment>
<proteinExistence type="predicted"/>
<feature type="transmembrane region" description="Helical" evidence="5">
    <location>
        <begin position="287"/>
        <end position="308"/>
    </location>
</feature>
<dbReference type="HOGENOM" id="CLU_029518_0_0_6"/>
<dbReference type="GO" id="GO:1902201">
    <property type="term" value="P:negative regulation of bacterial-type flagellum-dependent cell motility"/>
    <property type="evidence" value="ECO:0007669"/>
    <property type="project" value="TreeGrafter"/>
</dbReference>
<evidence type="ECO:0000256" key="4">
    <source>
        <dbReference type="ARBA" id="ARBA00034247"/>
    </source>
</evidence>
<evidence type="ECO:0000313" key="7">
    <source>
        <dbReference type="EMBL" id="EWC42905.1"/>
    </source>
</evidence>
<keyword evidence="5" id="KW-0812">Transmembrane</keyword>
<keyword evidence="5" id="KW-1133">Transmembrane helix</keyword>
<dbReference type="PANTHER" id="PTHR45138:SF9">
    <property type="entry name" value="DIGUANYLATE CYCLASE DGCM-RELATED"/>
    <property type="match status" value="1"/>
</dbReference>
<dbReference type="EC" id="2.7.7.65" evidence="3"/>
<dbReference type="NCBIfam" id="TIGR00254">
    <property type="entry name" value="GGDEF"/>
    <property type="match status" value="1"/>
</dbReference>
<dbReference type="Gene3D" id="3.30.450.20">
    <property type="entry name" value="PAS domain"/>
    <property type="match status" value="1"/>
</dbReference>
<keyword evidence="5" id="KW-0472">Membrane</keyword>
<accession>A0A061JW43</accession>
<dbReference type="OrthoDB" id="5496380at2"/>
<feature type="transmembrane region" description="Helical" evidence="5">
    <location>
        <begin position="12"/>
        <end position="32"/>
    </location>
</feature>
<dbReference type="SMART" id="SM00267">
    <property type="entry name" value="GGDEF"/>
    <property type="match status" value="1"/>
</dbReference>
<dbReference type="AlphaFoldDB" id="A0A061JW43"/>
<dbReference type="InterPro" id="IPR000160">
    <property type="entry name" value="GGDEF_dom"/>
</dbReference>
<evidence type="ECO:0000256" key="5">
    <source>
        <dbReference type="SAM" id="Phobius"/>
    </source>
</evidence>
<evidence type="ECO:0000256" key="1">
    <source>
        <dbReference type="ARBA" id="ARBA00001946"/>
    </source>
</evidence>
<comment type="cofactor">
    <cofactor evidence="1">
        <name>Mg(2+)</name>
        <dbReference type="ChEBI" id="CHEBI:18420"/>
    </cofactor>
</comment>
<dbReference type="Gene3D" id="3.30.70.270">
    <property type="match status" value="1"/>
</dbReference>
<dbReference type="EMBL" id="AMCZ02000002">
    <property type="protein sequence ID" value="EWC42905.1"/>
    <property type="molecule type" value="Genomic_DNA"/>
</dbReference>
<dbReference type="GO" id="GO:0052621">
    <property type="term" value="F:diguanylate cyclase activity"/>
    <property type="evidence" value="ECO:0007669"/>
    <property type="project" value="UniProtKB-EC"/>
</dbReference>
<dbReference type="PANTHER" id="PTHR45138">
    <property type="entry name" value="REGULATORY COMPONENTS OF SENSORY TRANSDUCTION SYSTEM"/>
    <property type="match status" value="1"/>
</dbReference>
<protein>
    <recommendedName>
        <fullName evidence="3">diguanylate cyclase</fullName>
        <ecNumber evidence="3">2.7.7.65</ecNumber>
    </recommendedName>
</protein>
<dbReference type="InterPro" id="IPR029787">
    <property type="entry name" value="Nucleotide_cyclase"/>
</dbReference>
<name>A0A061JW43_STUST</name>
<dbReference type="GO" id="GO:0005886">
    <property type="term" value="C:plasma membrane"/>
    <property type="evidence" value="ECO:0007669"/>
    <property type="project" value="UniProtKB-SubCell"/>
</dbReference>
<dbReference type="PROSITE" id="PS50887">
    <property type="entry name" value="GGDEF"/>
    <property type="match status" value="1"/>
</dbReference>
<gene>
    <name evidence="7" type="ORF">B597_002980</name>
</gene>
<dbReference type="eggNOG" id="COG3706">
    <property type="taxonomic scope" value="Bacteria"/>
</dbReference>